<reference evidence="1" key="2">
    <citation type="submission" date="2020-06" db="EMBL/GenBank/DDBJ databases">
        <title>Helianthus annuus Genome sequencing and assembly Release 2.</title>
        <authorList>
            <person name="Gouzy J."/>
            <person name="Langlade N."/>
            <person name="Munos S."/>
        </authorList>
    </citation>
    <scope>NUCLEOTIDE SEQUENCE</scope>
    <source>
        <tissue evidence="1">Leaves</tissue>
    </source>
</reference>
<sequence>MLYERTRLFVKIGSRNSGTMLMPRKLIVLFDQKFKKKEILITEQTIRDVLLFGDAPDDPVEYPKQKIMSVPERMSYDGTYPPTTKKLLHPYLRFLAHVYLVYISGNMSGIDSLTIKQTLGVVALVENWSFNYSKCIFEDMLANVKSINKKCWLKFPKLLQMILEAKYSSLQQTVSIYDTKMMNHTVFGLLKQVRKDVQVMYKNRRPLERFGAFPEIVEPAPAPVNASVAEEHDVEIVDAPPRVKEPIESIDLTEVESEEENIENVSEENLMADTEVDENDGEGETEIETESLVAERINEDQVLSVDPPHTTIFEQVFTESDVMQEDPTTDLLPRKRS</sequence>
<dbReference type="Gramene" id="mRNA:HanXRQr2_Chr04g0163041">
    <property type="protein sequence ID" value="CDS:HanXRQr2_Chr04g0163041.1"/>
    <property type="gene ID" value="HanXRQr2_Chr04g0163041"/>
</dbReference>
<evidence type="ECO:0000313" key="2">
    <source>
        <dbReference type="Proteomes" id="UP000215914"/>
    </source>
</evidence>
<protein>
    <submittedName>
        <fullName evidence="1">Uncharacterized protein</fullName>
    </submittedName>
</protein>
<dbReference type="AlphaFoldDB" id="A0A9K3J7Q4"/>
<keyword evidence="2" id="KW-1185">Reference proteome</keyword>
<accession>A0A9K3J7Q4</accession>
<dbReference type="Proteomes" id="UP000215914">
    <property type="component" value="Unassembled WGS sequence"/>
</dbReference>
<dbReference type="EMBL" id="MNCJ02000319">
    <property type="protein sequence ID" value="KAF5809913.1"/>
    <property type="molecule type" value="Genomic_DNA"/>
</dbReference>
<name>A0A9K3J7Q4_HELAN</name>
<proteinExistence type="predicted"/>
<evidence type="ECO:0000313" key="1">
    <source>
        <dbReference type="EMBL" id="KAF5809913.1"/>
    </source>
</evidence>
<comment type="caution">
    <text evidence="1">The sequence shown here is derived from an EMBL/GenBank/DDBJ whole genome shotgun (WGS) entry which is preliminary data.</text>
</comment>
<reference evidence="1" key="1">
    <citation type="journal article" date="2017" name="Nature">
        <title>The sunflower genome provides insights into oil metabolism, flowering and Asterid evolution.</title>
        <authorList>
            <person name="Badouin H."/>
            <person name="Gouzy J."/>
            <person name="Grassa C.J."/>
            <person name="Murat F."/>
            <person name="Staton S.E."/>
            <person name="Cottret L."/>
            <person name="Lelandais-Briere C."/>
            <person name="Owens G.L."/>
            <person name="Carrere S."/>
            <person name="Mayjonade B."/>
            <person name="Legrand L."/>
            <person name="Gill N."/>
            <person name="Kane N.C."/>
            <person name="Bowers J.E."/>
            <person name="Hubner S."/>
            <person name="Bellec A."/>
            <person name="Berard A."/>
            <person name="Berges H."/>
            <person name="Blanchet N."/>
            <person name="Boniface M.C."/>
            <person name="Brunel D."/>
            <person name="Catrice O."/>
            <person name="Chaidir N."/>
            <person name="Claudel C."/>
            <person name="Donnadieu C."/>
            <person name="Faraut T."/>
            <person name="Fievet G."/>
            <person name="Helmstetter N."/>
            <person name="King M."/>
            <person name="Knapp S.J."/>
            <person name="Lai Z."/>
            <person name="Le Paslier M.C."/>
            <person name="Lippi Y."/>
            <person name="Lorenzon L."/>
            <person name="Mandel J.R."/>
            <person name="Marage G."/>
            <person name="Marchand G."/>
            <person name="Marquand E."/>
            <person name="Bret-Mestries E."/>
            <person name="Morien E."/>
            <person name="Nambeesan S."/>
            <person name="Nguyen T."/>
            <person name="Pegot-Espagnet P."/>
            <person name="Pouilly N."/>
            <person name="Raftis F."/>
            <person name="Sallet E."/>
            <person name="Schiex T."/>
            <person name="Thomas J."/>
            <person name="Vandecasteele C."/>
            <person name="Vares D."/>
            <person name="Vear F."/>
            <person name="Vautrin S."/>
            <person name="Crespi M."/>
            <person name="Mangin B."/>
            <person name="Burke J.M."/>
            <person name="Salse J."/>
            <person name="Munos S."/>
            <person name="Vincourt P."/>
            <person name="Rieseberg L.H."/>
            <person name="Langlade N.B."/>
        </authorList>
    </citation>
    <scope>NUCLEOTIDE SEQUENCE</scope>
    <source>
        <tissue evidence="1">Leaves</tissue>
    </source>
</reference>
<organism evidence="1 2">
    <name type="scientific">Helianthus annuus</name>
    <name type="common">Common sunflower</name>
    <dbReference type="NCBI Taxonomy" id="4232"/>
    <lineage>
        <taxon>Eukaryota</taxon>
        <taxon>Viridiplantae</taxon>
        <taxon>Streptophyta</taxon>
        <taxon>Embryophyta</taxon>
        <taxon>Tracheophyta</taxon>
        <taxon>Spermatophyta</taxon>
        <taxon>Magnoliopsida</taxon>
        <taxon>eudicotyledons</taxon>
        <taxon>Gunneridae</taxon>
        <taxon>Pentapetalae</taxon>
        <taxon>asterids</taxon>
        <taxon>campanulids</taxon>
        <taxon>Asterales</taxon>
        <taxon>Asteraceae</taxon>
        <taxon>Asteroideae</taxon>
        <taxon>Heliantheae alliance</taxon>
        <taxon>Heliantheae</taxon>
        <taxon>Helianthus</taxon>
    </lineage>
</organism>
<gene>
    <name evidence="1" type="ORF">HanXRQr2_Chr04g0163041</name>
</gene>